<dbReference type="EMBL" id="MSLT01000012">
    <property type="protein sequence ID" value="OUD13859.1"/>
    <property type="molecule type" value="Genomic_DNA"/>
</dbReference>
<feature type="compositionally biased region" description="Acidic residues" evidence="2">
    <location>
        <begin position="381"/>
        <end position="407"/>
    </location>
</feature>
<dbReference type="Gene3D" id="2.130.10.130">
    <property type="entry name" value="Integrin alpha, N-terminal"/>
    <property type="match status" value="1"/>
</dbReference>
<dbReference type="SUPFAM" id="SSF49464">
    <property type="entry name" value="Carboxypeptidase regulatory domain-like"/>
    <property type="match status" value="1"/>
</dbReference>
<evidence type="ECO:0000313" key="3">
    <source>
        <dbReference type="EMBL" id="OUD13859.1"/>
    </source>
</evidence>
<comment type="caution">
    <text evidence="3">The sequence shown here is derived from an EMBL/GenBank/DDBJ whole genome shotgun (WGS) entry which is preliminary data.</text>
</comment>
<dbReference type="InterPro" id="IPR008969">
    <property type="entry name" value="CarboxyPept-like_regulatory"/>
</dbReference>
<keyword evidence="1" id="KW-0732">Signal</keyword>
<sequence>MAQDTTEPAPNAEPIPIDAVGHSNTLPSPPVIVDDPGQPGTQITLEFIVEGQVLNEANQFLSDVEVSLGEWKTTSDANGYYQLVGLSAGTYPLTGEKAGYVFETQQITLDDENPVLSTVLRTVAGGTIAGERVIVTGAHVCKTNNRVSFMTEVGEPIYRFDPGFDSQGIVLSAADFDQDQSSDVAVSQLAKGNDVYLFNAKGKHFVSIATNSNDKGANTQFGDLDGDGKTEIIVAQQSPGSRLYLYQADGKAIRAVPVFQEATPFHFAVGDLTGDGQAELIVTKAVSGTEDNVYVYDAEGKLLTSFRALANGDKAPGVVVAVGRVTQADQMAIVLGLAETSETYQVAAYQMNGELLGEFSAFSDLENIAVTNRRAIRDGRDDDDDDDDKDDKDDNGDKDDDKEDGEEKADKTEKALICHKGRKTLEVSQNAVPAHLASGSTLGACASESTDDDSENANAGCQLPDLKGLLLTVGDVSGDGIAEIIVSLAGGREVRVYQLNGELVQSFFAVDQTAALTALSYGERMAVDLPVVTELPSDPEVPVEDVTVIGTPDKPVVIENRVIKGTVRVAHTVIVNVKFDVSARLVVGPGVKFRHKKDIPVKLKLTPAFPKIKKAKRVKGMNVTFDAVDLTQTSIVEDAPPVLEDIKVMFPGENITQNVDDGHIEVDQGDNVYAVVPVEVEQAEENAPAGVSMTTDGRVIFITTRGQRIVTYATPQHGTSFVMALEQNGLSDLTFNITGQLAVKMTQHKSKRACARAALGSEVVTAEMSVGGFSVASPYILNRRLSGYVFVDRKGKKRKQYVYPMAAYPELLMNLSIKGSNAKQIELQQDGLVTFTLGTRVLVGVLDYEVTVGGKAERAGVEFSTTDDLNGDRIEDIVITYPTGETQAVYLIE</sequence>
<feature type="region of interest" description="Disordered" evidence="2">
    <location>
        <begin position="377"/>
        <end position="413"/>
    </location>
</feature>
<keyword evidence="4" id="KW-1185">Reference proteome</keyword>
<dbReference type="PANTHER" id="PTHR46580">
    <property type="entry name" value="SENSOR KINASE-RELATED"/>
    <property type="match status" value="1"/>
</dbReference>
<feature type="region of interest" description="Disordered" evidence="2">
    <location>
        <begin position="1"/>
        <end position="26"/>
    </location>
</feature>
<evidence type="ECO:0000313" key="4">
    <source>
        <dbReference type="Proteomes" id="UP000194798"/>
    </source>
</evidence>
<dbReference type="InterPro" id="IPR028994">
    <property type="entry name" value="Integrin_alpha_N"/>
</dbReference>
<evidence type="ECO:0000256" key="1">
    <source>
        <dbReference type="ARBA" id="ARBA00022729"/>
    </source>
</evidence>
<dbReference type="Pfam" id="PF13620">
    <property type="entry name" value="CarboxypepD_reg"/>
    <property type="match status" value="1"/>
</dbReference>
<organism evidence="3 4">
    <name type="scientific">Thioflexithrix psekupsensis</name>
    <dbReference type="NCBI Taxonomy" id="1570016"/>
    <lineage>
        <taxon>Bacteria</taxon>
        <taxon>Pseudomonadati</taxon>
        <taxon>Pseudomonadota</taxon>
        <taxon>Gammaproteobacteria</taxon>
        <taxon>Thiotrichales</taxon>
        <taxon>Thioflexithrix</taxon>
    </lineage>
</organism>
<accession>A0A251X706</accession>
<name>A0A251X706_9GAMM</name>
<proteinExistence type="predicted"/>
<dbReference type="Pfam" id="PF13517">
    <property type="entry name" value="FG-GAP_3"/>
    <property type="match status" value="1"/>
</dbReference>
<dbReference type="SUPFAM" id="SSF69318">
    <property type="entry name" value="Integrin alpha N-terminal domain"/>
    <property type="match status" value="1"/>
</dbReference>
<evidence type="ECO:0000256" key="2">
    <source>
        <dbReference type="SAM" id="MobiDB-lite"/>
    </source>
</evidence>
<dbReference type="Gene3D" id="2.60.40.1120">
    <property type="entry name" value="Carboxypeptidase-like, regulatory domain"/>
    <property type="match status" value="1"/>
</dbReference>
<gene>
    <name evidence="3" type="ORF">TPSD3_05800</name>
</gene>
<dbReference type="InterPro" id="IPR013517">
    <property type="entry name" value="FG-GAP"/>
</dbReference>
<protein>
    <submittedName>
        <fullName evidence="3">Uncharacterized protein</fullName>
    </submittedName>
</protein>
<dbReference type="AlphaFoldDB" id="A0A251X706"/>
<reference evidence="3 4" key="1">
    <citation type="submission" date="2016-12" db="EMBL/GenBank/DDBJ databases">
        <title>Thioflexothrix psekupsii D3 genome sequencing and assembly.</title>
        <authorList>
            <person name="Fomenkov A."/>
            <person name="Vincze T."/>
            <person name="Grabovich M."/>
            <person name="Anton B.P."/>
            <person name="Dubinina G."/>
            <person name="Orlova M."/>
            <person name="Belousova E."/>
            <person name="Roberts R.J."/>
        </authorList>
    </citation>
    <scope>NUCLEOTIDE SEQUENCE [LARGE SCALE GENOMIC DNA]</scope>
    <source>
        <strain evidence="3">D3</strain>
    </source>
</reference>
<dbReference type="Proteomes" id="UP000194798">
    <property type="component" value="Unassembled WGS sequence"/>
</dbReference>